<name>L0RAT3_9BACT</name>
<evidence type="ECO:0000313" key="3">
    <source>
        <dbReference type="EMBL" id="CCO23327.1"/>
    </source>
</evidence>
<dbReference type="HOGENOM" id="CLU_017266_4_2_7"/>
<feature type="domain" description="Creatinase N-terminal" evidence="2">
    <location>
        <begin position="11"/>
        <end position="141"/>
    </location>
</feature>
<dbReference type="PANTHER" id="PTHR46112:SF2">
    <property type="entry name" value="XAA-PRO AMINOPEPTIDASE P-RELATED"/>
    <property type="match status" value="1"/>
</dbReference>
<dbReference type="InterPro" id="IPR000994">
    <property type="entry name" value="Pept_M24"/>
</dbReference>
<proteinExistence type="predicted"/>
<dbReference type="InterPro" id="IPR000587">
    <property type="entry name" value="Creatinase_N"/>
</dbReference>
<dbReference type="SUPFAM" id="SSF53092">
    <property type="entry name" value="Creatinase/prolidase N-terminal domain"/>
    <property type="match status" value="1"/>
</dbReference>
<accession>L0RAT3</accession>
<dbReference type="AlphaFoldDB" id="L0RAT3"/>
<dbReference type="GO" id="GO:0004177">
    <property type="term" value="F:aminopeptidase activity"/>
    <property type="evidence" value="ECO:0007669"/>
    <property type="project" value="UniProtKB-ARBA"/>
</dbReference>
<organism evidence="3 4">
    <name type="scientific">Maridesulfovibrio hydrothermalis AM13 = DSM 14728</name>
    <dbReference type="NCBI Taxonomy" id="1121451"/>
    <lineage>
        <taxon>Bacteria</taxon>
        <taxon>Pseudomonadati</taxon>
        <taxon>Thermodesulfobacteriota</taxon>
        <taxon>Desulfovibrionia</taxon>
        <taxon>Desulfovibrionales</taxon>
        <taxon>Desulfovibrionaceae</taxon>
        <taxon>Maridesulfovibrio</taxon>
    </lineage>
</organism>
<dbReference type="InterPro" id="IPR050659">
    <property type="entry name" value="Peptidase_M24B"/>
</dbReference>
<evidence type="ECO:0000313" key="4">
    <source>
        <dbReference type="Proteomes" id="UP000010808"/>
    </source>
</evidence>
<dbReference type="RefSeq" id="WP_015335931.1">
    <property type="nucleotide sequence ID" value="NC_020055.1"/>
</dbReference>
<dbReference type="InterPro" id="IPR029149">
    <property type="entry name" value="Creatin/AminoP/Spt16_N"/>
</dbReference>
<dbReference type="CDD" id="cd01092">
    <property type="entry name" value="APP-like"/>
    <property type="match status" value="1"/>
</dbReference>
<dbReference type="PANTHER" id="PTHR46112">
    <property type="entry name" value="AMINOPEPTIDASE"/>
    <property type="match status" value="1"/>
</dbReference>
<dbReference type="Gene3D" id="3.40.350.10">
    <property type="entry name" value="Creatinase/prolidase N-terminal domain"/>
    <property type="match status" value="1"/>
</dbReference>
<protein>
    <submittedName>
        <fullName evidence="3">Peptidase M24</fullName>
    </submittedName>
</protein>
<dbReference type="Pfam" id="PF00557">
    <property type="entry name" value="Peptidase_M24"/>
    <property type="match status" value="1"/>
</dbReference>
<dbReference type="KEGG" id="dhy:DESAM_21046"/>
<dbReference type="EMBL" id="FO203522">
    <property type="protein sequence ID" value="CCO23327.1"/>
    <property type="molecule type" value="Genomic_DNA"/>
</dbReference>
<sequence>MTISTATYEQRRENVRKRLKDRGLPPLLVSFAANRYYLSGFELHDPQCNETAGWLVISPEGRDFLLTDPRYLDAARRDWNEDDIFIYSGRKYDALKDFFKSNSISALAYDPKSINIFEHEKLTDLCELQPVTGLVEDLRLIKDEAEIKIMEESCALNHKVYELLQPKLQEGKTEAEISWEVEQLFRNNGATGLSFPTIVGVGPNAALPHAIPGNDKLKENDLVLIDMGGRLGDYCSDQTRTFWIGDKPSDRFLTVKEQVQEAQMAAIKVLRPGLPIQHAYHTAKAVFEKYGVEKYFTHSLGHGIGLETHEQPSVSPVAIGELKPGMVITVEPGLYYPDWGGIRWEYMVLITEDGYKIM</sequence>
<dbReference type="Proteomes" id="UP000010808">
    <property type="component" value="Chromosome"/>
</dbReference>
<keyword evidence="4" id="KW-1185">Reference proteome</keyword>
<dbReference type="PATRIC" id="fig|1121451.3.peg.1301"/>
<dbReference type="SUPFAM" id="SSF55920">
    <property type="entry name" value="Creatinase/aminopeptidase"/>
    <property type="match status" value="1"/>
</dbReference>
<dbReference type="InterPro" id="IPR036005">
    <property type="entry name" value="Creatinase/aminopeptidase-like"/>
</dbReference>
<dbReference type="PRINTS" id="PR00599">
    <property type="entry name" value="MAPEPTIDASE"/>
</dbReference>
<dbReference type="GO" id="GO:0008235">
    <property type="term" value="F:metalloexopeptidase activity"/>
    <property type="evidence" value="ECO:0007669"/>
    <property type="project" value="UniProtKB-ARBA"/>
</dbReference>
<dbReference type="InterPro" id="IPR001714">
    <property type="entry name" value="Pept_M24_MAP"/>
</dbReference>
<dbReference type="Pfam" id="PF01321">
    <property type="entry name" value="Creatinase_N"/>
    <property type="match status" value="1"/>
</dbReference>
<feature type="domain" description="Peptidase M24" evidence="1">
    <location>
        <begin position="149"/>
        <end position="352"/>
    </location>
</feature>
<gene>
    <name evidence="3" type="ORF">DESAM_21046</name>
</gene>
<evidence type="ECO:0000259" key="2">
    <source>
        <dbReference type="Pfam" id="PF01321"/>
    </source>
</evidence>
<dbReference type="OrthoDB" id="9806388at2"/>
<dbReference type="STRING" id="1121451.DESAM_21046"/>
<evidence type="ECO:0000259" key="1">
    <source>
        <dbReference type="Pfam" id="PF00557"/>
    </source>
</evidence>
<dbReference type="Gene3D" id="3.90.230.10">
    <property type="entry name" value="Creatinase/methionine aminopeptidase superfamily"/>
    <property type="match status" value="1"/>
</dbReference>
<reference evidence="3 4" key="1">
    <citation type="submission" date="2012-10" db="EMBL/GenBank/DDBJ databases">
        <authorList>
            <person name="Genoscope - CEA"/>
        </authorList>
    </citation>
    <scope>NUCLEOTIDE SEQUENCE [LARGE SCALE GENOMIC DNA]</scope>
    <source>
        <strain evidence="4">AM13 / DSM 14728</strain>
    </source>
</reference>
<dbReference type="eggNOG" id="COG0006">
    <property type="taxonomic scope" value="Bacteria"/>
</dbReference>